<feature type="region of interest" description="Disordered" evidence="1">
    <location>
        <begin position="424"/>
        <end position="536"/>
    </location>
</feature>
<accession>A0A9X0DBT8</accession>
<feature type="region of interest" description="Disordered" evidence="1">
    <location>
        <begin position="261"/>
        <end position="334"/>
    </location>
</feature>
<reference evidence="3" key="1">
    <citation type="submission" date="2023-01" db="EMBL/GenBank/DDBJ databases">
        <title>Genome assembly of the deep-sea coral Lophelia pertusa.</title>
        <authorList>
            <person name="Herrera S."/>
            <person name="Cordes E."/>
        </authorList>
    </citation>
    <scope>NUCLEOTIDE SEQUENCE</scope>
    <source>
        <strain evidence="3">USNM1676648</strain>
        <tissue evidence="3">Polyp</tissue>
    </source>
</reference>
<feature type="compositionally biased region" description="Polar residues" evidence="1">
    <location>
        <begin position="467"/>
        <end position="479"/>
    </location>
</feature>
<evidence type="ECO:0000313" key="4">
    <source>
        <dbReference type="Proteomes" id="UP001163046"/>
    </source>
</evidence>
<sequence length="536" mass="60349">MRSAYDSKLTDQRAQIERDLGMRMNSELEKTRNGWEKEQQDTRAQLVKQYEQKTRQAVENARLQWKEQQQQEISKTCDDAVKRQRELWMNERRENLSALEKLKHELGTVKKEYAVTLDKLKREVSEEKKKTQYNFKRRDSRDYATQTALQVDSGSDTSFSSVDHVAATRGLHELRQHYLDTIAKIRDDVLDHVNQTKASAAKKIRGEVLKERHSTAKKLRKYYLQCLKQLLDEDRVAMEGNNSPISTEDKLNRMAEALRTLSPDKQSNGQPSQQPEVDDGTQSPRSGVFKVLRASSVPDIRDIQSPSAARLHGRPRDGGPDGASDTAPITGKESAFTPILGKLTAMDGLDCRGSPGPGRKRFTPERDFGDAPGQRTDVRAMKAYNMSGPVLKRAAGINSVQDSSPALAEKEKQRNYVMHERAVRQKPLASYKRSAPSPAFSVKSYESDQYSELPTVIHVSRRESSASKDSNSSITSHTSGAKDATISPIMPPDMRTRPSAENRITKLVSRDKGMNSSPSLPSKPRIDVRAKRIQKS</sequence>
<feature type="region of interest" description="Disordered" evidence="1">
    <location>
        <begin position="348"/>
        <end position="374"/>
    </location>
</feature>
<protein>
    <recommendedName>
        <fullName evidence="2">CEP152 CEP63 binding coiled coil domain-containing protein</fullName>
    </recommendedName>
</protein>
<evidence type="ECO:0000256" key="1">
    <source>
        <dbReference type="SAM" id="MobiDB-lite"/>
    </source>
</evidence>
<dbReference type="Proteomes" id="UP001163046">
    <property type="component" value="Unassembled WGS sequence"/>
</dbReference>
<proteinExistence type="predicted"/>
<gene>
    <name evidence="3" type="ORF">OS493_003580</name>
</gene>
<feature type="region of interest" description="Disordered" evidence="1">
    <location>
        <begin position="19"/>
        <end position="39"/>
    </location>
</feature>
<dbReference type="PANTHER" id="PTHR10337">
    <property type="entry name" value="SHC TRANSFORMING PROTEIN"/>
    <property type="match status" value="1"/>
</dbReference>
<feature type="compositionally biased region" description="Basic and acidic residues" evidence="1">
    <location>
        <begin position="494"/>
        <end position="513"/>
    </location>
</feature>
<dbReference type="AlphaFoldDB" id="A0A9X0DBT8"/>
<feature type="domain" description="CEP152 CEP63 binding coiled coil" evidence="2">
    <location>
        <begin position="171"/>
        <end position="221"/>
    </location>
</feature>
<evidence type="ECO:0000313" key="3">
    <source>
        <dbReference type="EMBL" id="KAJ7393911.1"/>
    </source>
</evidence>
<dbReference type="OrthoDB" id="10064205at2759"/>
<dbReference type="PANTHER" id="PTHR10337:SF6">
    <property type="entry name" value="CENTROSOMAL PROTEIN OF 152 KDA"/>
    <property type="match status" value="1"/>
</dbReference>
<keyword evidence="4" id="KW-1185">Reference proteome</keyword>
<organism evidence="3 4">
    <name type="scientific">Desmophyllum pertusum</name>
    <dbReference type="NCBI Taxonomy" id="174260"/>
    <lineage>
        <taxon>Eukaryota</taxon>
        <taxon>Metazoa</taxon>
        <taxon>Cnidaria</taxon>
        <taxon>Anthozoa</taxon>
        <taxon>Hexacorallia</taxon>
        <taxon>Scleractinia</taxon>
        <taxon>Caryophylliina</taxon>
        <taxon>Caryophylliidae</taxon>
        <taxon>Desmophyllum</taxon>
    </lineage>
</organism>
<dbReference type="InterPro" id="IPR051235">
    <property type="entry name" value="CEP152/SHC-Transforming"/>
</dbReference>
<comment type="caution">
    <text evidence="3">The sequence shown here is derived from an EMBL/GenBank/DDBJ whole genome shotgun (WGS) entry which is preliminary data.</text>
</comment>
<evidence type="ECO:0000259" key="2">
    <source>
        <dbReference type="Pfam" id="PF25770"/>
    </source>
</evidence>
<feature type="compositionally biased region" description="Polar residues" evidence="1">
    <location>
        <begin position="263"/>
        <end position="285"/>
    </location>
</feature>
<dbReference type="EMBL" id="MU825397">
    <property type="protein sequence ID" value="KAJ7393911.1"/>
    <property type="molecule type" value="Genomic_DNA"/>
</dbReference>
<dbReference type="GO" id="GO:0005813">
    <property type="term" value="C:centrosome"/>
    <property type="evidence" value="ECO:0007669"/>
    <property type="project" value="TreeGrafter"/>
</dbReference>
<dbReference type="Pfam" id="PF25770">
    <property type="entry name" value="CC_CEP63-bind_CEP152"/>
    <property type="match status" value="1"/>
</dbReference>
<name>A0A9X0DBT8_9CNID</name>
<dbReference type="InterPro" id="IPR057659">
    <property type="entry name" value="CEP152_CC"/>
</dbReference>
<dbReference type="GO" id="GO:0007099">
    <property type="term" value="P:centriole replication"/>
    <property type="evidence" value="ECO:0007669"/>
    <property type="project" value="TreeGrafter"/>
</dbReference>